<dbReference type="AlphaFoldDB" id="A0AA37ICT6"/>
<keyword evidence="1" id="KW-0812">Transmembrane</keyword>
<dbReference type="Proteomes" id="UP001055111">
    <property type="component" value="Unassembled WGS sequence"/>
</dbReference>
<organism evidence="2 3">
    <name type="scientific">Caballeronia novacaledonica</name>
    <dbReference type="NCBI Taxonomy" id="1544861"/>
    <lineage>
        <taxon>Bacteria</taxon>
        <taxon>Pseudomonadati</taxon>
        <taxon>Pseudomonadota</taxon>
        <taxon>Betaproteobacteria</taxon>
        <taxon>Burkholderiales</taxon>
        <taxon>Burkholderiaceae</taxon>
        <taxon>Caballeronia</taxon>
    </lineage>
</organism>
<protein>
    <submittedName>
        <fullName evidence="2">Uncharacterized protein</fullName>
    </submittedName>
</protein>
<name>A0AA37ICT6_9BURK</name>
<keyword evidence="1" id="KW-1133">Transmembrane helix</keyword>
<comment type="caution">
    <text evidence="2">The sequence shown here is derived from an EMBL/GenBank/DDBJ whole genome shotgun (WGS) entry which is preliminary data.</text>
</comment>
<evidence type="ECO:0000313" key="3">
    <source>
        <dbReference type="Proteomes" id="UP001055111"/>
    </source>
</evidence>
<keyword evidence="1" id="KW-0472">Membrane</keyword>
<feature type="transmembrane region" description="Helical" evidence="1">
    <location>
        <begin position="6"/>
        <end position="22"/>
    </location>
</feature>
<accession>A0AA37ICT6</accession>
<reference evidence="2" key="1">
    <citation type="submission" date="2022-09" db="EMBL/GenBank/DDBJ databases">
        <title>Isolation and characterization of 3-chlorobenzoate degrading bacteria from soils in Shizuoka.</title>
        <authorList>
            <person name="Ifat A."/>
            <person name="Ogawa N."/>
            <person name="Kimbara K."/>
            <person name="Moriuchi R."/>
            <person name="Dohra H."/>
            <person name="Shintani M."/>
        </authorList>
    </citation>
    <scope>NUCLEOTIDE SEQUENCE</scope>
    <source>
        <strain evidence="2">19CS4-2</strain>
    </source>
</reference>
<dbReference type="EMBL" id="BPUS01000008">
    <property type="protein sequence ID" value="GJH26884.1"/>
    <property type="molecule type" value="Genomic_DNA"/>
</dbReference>
<evidence type="ECO:0000256" key="1">
    <source>
        <dbReference type="SAM" id="Phobius"/>
    </source>
</evidence>
<gene>
    <name evidence="2" type="ORF">CBA19CS42_20230</name>
</gene>
<proteinExistence type="predicted"/>
<sequence>MGATIFTVVLGLSIAGFFMWTNHNGQKRDREREWGK</sequence>
<evidence type="ECO:0000313" key="2">
    <source>
        <dbReference type="EMBL" id="GJH26884.1"/>
    </source>
</evidence>